<evidence type="ECO:0000313" key="1">
    <source>
        <dbReference type="EMBL" id="EPE33828.1"/>
    </source>
</evidence>
<dbReference type="GeneID" id="19465894"/>
<dbReference type="AlphaFoldDB" id="S3E650"/>
<dbReference type="OrthoDB" id="5405126at2759"/>
<dbReference type="HOGENOM" id="CLU_047846_1_0_1"/>
<dbReference type="RefSeq" id="XP_008078980.1">
    <property type="nucleotide sequence ID" value="XM_008080789.1"/>
</dbReference>
<accession>S3E650</accession>
<dbReference type="EMBL" id="KE145357">
    <property type="protein sequence ID" value="EPE33828.1"/>
    <property type="molecule type" value="Genomic_DNA"/>
</dbReference>
<reference evidence="1 2" key="1">
    <citation type="journal article" date="2013" name="BMC Genomics">
        <title>Genomics-driven discovery of the pneumocandin biosynthetic gene cluster in the fungus Glarea lozoyensis.</title>
        <authorList>
            <person name="Chen L."/>
            <person name="Yue Q."/>
            <person name="Zhang X."/>
            <person name="Xiang M."/>
            <person name="Wang C."/>
            <person name="Li S."/>
            <person name="Che Y."/>
            <person name="Ortiz-Lopez F.J."/>
            <person name="Bills G.F."/>
            <person name="Liu X."/>
            <person name="An Z."/>
        </authorList>
    </citation>
    <scope>NUCLEOTIDE SEQUENCE [LARGE SCALE GENOMIC DNA]</scope>
    <source>
        <strain evidence="2">ATCC 20868 / MF5171</strain>
    </source>
</reference>
<dbReference type="Proteomes" id="UP000016922">
    <property type="component" value="Unassembled WGS sequence"/>
</dbReference>
<dbReference type="OMA" id="ENVPIYN"/>
<dbReference type="KEGG" id="glz:GLAREA_06841"/>
<sequence length="369" mass="41137">MGAKSINLSQWSRIATRSSRSLAIPRRAFSTSPAWQKAGVVPSFNKSSSTELDDLLKTIRDLIIMPGYLSPAQQDLVYKPKHRKMLINDEVTANIAGEKFRLEYIDVEHVRPSPRKALLNALEKFQEKDMDMLPGLLEGIHKSQPKVTARPAVVRMVITRAAKFNREDVLLECVRQAEATGLRLGNEDCARNLMCSYLAKAKSEGTAEALKKAIKWSEMTLDLLEDPKHVSEYPDLPDPRTLPEVVAPHVELTAIKAKQTGDANDIGQVEQYGKRLLALSPNARKPTKEDYGYLNIWLNDNALGLYTAANSAGEVLGSGSETGASLTKWASKLKEQMTPMYNSMKDTDWAQEKTRTGIQKYKEVFGDES</sequence>
<proteinExistence type="predicted"/>
<keyword evidence="2" id="KW-1185">Reference proteome</keyword>
<evidence type="ECO:0000313" key="2">
    <source>
        <dbReference type="Proteomes" id="UP000016922"/>
    </source>
</evidence>
<protein>
    <submittedName>
        <fullName evidence="1">Uncharacterized protein</fullName>
    </submittedName>
</protein>
<name>S3E650_GLAL2</name>
<organism evidence="1 2">
    <name type="scientific">Glarea lozoyensis (strain ATCC 20868 / MF5171)</name>
    <dbReference type="NCBI Taxonomy" id="1116229"/>
    <lineage>
        <taxon>Eukaryota</taxon>
        <taxon>Fungi</taxon>
        <taxon>Dikarya</taxon>
        <taxon>Ascomycota</taxon>
        <taxon>Pezizomycotina</taxon>
        <taxon>Leotiomycetes</taxon>
        <taxon>Helotiales</taxon>
        <taxon>Helotiaceae</taxon>
        <taxon>Glarea</taxon>
    </lineage>
</organism>
<gene>
    <name evidence="1" type="ORF">GLAREA_06841</name>
</gene>